<protein>
    <submittedName>
        <fullName evidence="2">Uncharacterized protein</fullName>
    </submittedName>
</protein>
<feature type="region of interest" description="Disordered" evidence="1">
    <location>
        <begin position="366"/>
        <end position="406"/>
    </location>
</feature>
<dbReference type="Proteomes" id="UP001497512">
    <property type="component" value="Chromosome 13"/>
</dbReference>
<gene>
    <name evidence="2" type="ORF">CSSPTR1EN2_LOCUS5649</name>
</gene>
<dbReference type="PANTHER" id="PTHR33914">
    <property type="entry name" value="18S PRE-RIBOSOMAL ASSEMBLY PROTEIN GAR2-LIKE PROTEIN"/>
    <property type="match status" value="1"/>
</dbReference>
<organism evidence="2 3">
    <name type="scientific">Sphagnum troendelagicum</name>
    <dbReference type="NCBI Taxonomy" id="128251"/>
    <lineage>
        <taxon>Eukaryota</taxon>
        <taxon>Viridiplantae</taxon>
        <taxon>Streptophyta</taxon>
        <taxon>Embryophyta</taxon>
        <taxon>Bryophyta</taxon>
        <taxon>Sphagnophytina</taxon>
        <taxon>Sphagnopsida</taxon>
        <taxon>Sphagnales</taxon>
        <taxon>Sphagnaceae</taxon>
        <taxon>Sphagnum</taxon>
    </lineage>
</organism>
<dbReference type="InterPro" id="IPR040378">
    <property type="entry name" value="BASL"/>
</dbReference>
<evidence type="ECO:0000256" key="1">
    <source>
        <dbReference type="SAM" id="MobiDB-lite"/>
    </source>
</evidence>
<keyword evidence="3" id="KW-1185">Reference proteome</keyword>
<dbReference type="EMBL" id="OZ019905">
    <property type="protein sequence ID" value="CAK9200922.1"/>
    <property type="molecule type" value="Genomic_DNA"/>
</dbReference>
<reference evidence="2" key="1">
    <citation type="submission" date="2024-02" db="EMBL/GenBank/DDBJ databases">
        <authorList>
            <consortium name="ELIXIR-Norway"/>
            <consortium name="Elixir Norway"/>
        </authorList>
    </citation>
    <scope>NUCLEOTIDE SEQUENCE</scope>
</reference>
<feature type="compositionally biased region" description="Basic and acidic residues" evidence="1">
    <location>
        <begin position="397"/>
        <end position="406"/>
    </location>
</feature>
<name>A0ABP0TN81_9BRYO</name>
<proteinExistence type="predicted"/>
<feature type="region of interest" description="Disordered" evidence="1">
    <location>
        <begin position="188"/>
        <end position="225"/>
    </location>
</feature>
<dbReference type="PANTHER" id="PTHR33914:SF2">
    <property type="entry name" value="OS02G0582100 PROTEIN"/>
    <property type="match status" value="1"/>
</dbReference>
<accession>A0ABP0TN81</accession>
<sequence length="518" mass="56056">MPIEVPKDISAVDAARSNAAAARDEVSVHKSEEEKGMLGAKASWSFVSTSPAAASVHPIEEVDDKDLPFFHDNDLPSFHIKRLRKLRFRVAANRNNGNLLSKQLNNTKEQEFSRCSGSTTVVVVEQGGAAVCHNHTTTAPKGDDERQKLMQRENLQKLSDEVVVADVVPQHMTALASDNLLSDGTLGVLSSSIPQEQGDASFDEKPPTRRDLPAEASKNATEEAEEIAEAEAEALIAGLHEAPKPTSLVTANSQEEMDMTAATSRESSAAKGETVVPFAHDPITSTSNETEASHVHTAKEGEEEAIEVHTMPTSIKDAIRDVSFPDPQDLEEEESPNKHDEFLAHGKQGESAAADDNELLVGHYYTTQNGDIPDPSDSDDRSSQGRDSVSSFATIHTRSDGDSSKLCERSSVSDVVEVYTDVAGVPSSRSIRYSSSILAAYSSGSILYPGAPNHSGSISYRSDSSAASNRSFAFPIFATDGNSSPVRMAQPDQRYLRRKKWQWQTSCACCSRAPPTYY</sequence>
<evidence type="ECO:0000313" key="3">
    <source>
        <dbReference type="Proteomes" id="UP001497512"/>
    </source>
</evidence>
<feature type="compositionally biased region" description="Basic and acidic residues" evidence="1">
    <location>
        <begin position="202"/>
        <end position="213"/>
    </location>
</feature>
<evidence type="ECO:0000313" key="2">
    <source>
        <dbReference type="EMBL" id="CAK9200922.1"/>
    </source>
</evidence>